<keyword evidence="5" id="KW-0325">Glycoprotein</keyword>
<organism evidence="8 9">
    <name type="scientific">Quercus suber</name>
    <name type="common">Cork oak</name>
    <dbReference type="NCBI Taxonomy" id="58331"/>
    <lineage>
        <taxon>Eukaryota</taxon>
        <taxon>Viridiplantae</taxon>
        <taxon>Streptophyta</taxon>
        <taxon>Embryophyta</taxon>
        <taxon>Tracheophyta</taxon>
        <taxon>Spermatophyta</taxon>
        <taxon>Magnoliopsida</taxon>
        <taxon>eudicotyledons</taxon>
        <taxon>Gunneridae</taxon>
        <taxon>Pentapetalae</taxon>
        <taxon>rosids</taxon>
        <taxon>fabids</taxon>
        <taxon>Fagales</taxon>
        <taxon>Fagaceae</taxon>
        <taxon>Quercus</taxon>
    </lineage>
</organism>
<dbReference type="GO" id="GO:0005576">
    <property type="term" value="C:extracellular region"/>
    <property type="evidence" value="ECO:0007669"/>
    <property type="project" value="UniProtKB-SubCell"/>
</dbReference>
<gene>
    <name evidence="8" type="primary">CRRSP38_35</name>
    <name evidence="8" type="ORF">CFP56_003829</name>
</gene>
<dbReference type="Gene3D" id="3.30.430.20">
    <property type="entry name" value="Gnk2 domain, C-X8-C-X2-C motif"/>
    <property type="match status" value="2"/>
</dbReference>
<keyword evidence="9" id="KW-1185">Reference proteome</keyword>
<comment type="subcellular location">
    <subcellularLocation>
        <location evidence="1">Secreted</location>
    </subcellularLocation>
</comment>
<comment type="similarity">
    <text evidence="6">Belongs to the cysteine-rich repeat secretory protein family.</text>
</comment>
<dbReference type="PANTHER" id="PTHR32411:SF43">
    <property type="entry name" value="CYSTEINE-RICH REPEAT SECRETORY PROTEIN 38"/>
    <property type="match status" value="1"/>
</dbReference>
<comment type="caution">
    <text evidence="8">The sequence shown here is derived from an EMBL/GenBank/DDBJ whole genome shotgun (WGS) entry which is preliminary data.</text>
</comment>
<dbReference type="CDD" id="cd23509">
    <property type="entry name" value="Gnk2-like"/>
    <property type="match status" value="2"/>
</dbReference>
<keyword evidence="2" id="KW-0964">Secreted</keyword>
<evidence type="ECO:0000256" key="6">
    <source>
        <dbReference type="ARBA" id="ARBA00038515"/>
    </source>
</evidence>
<evidence type="ECO:0000256" key="4">
    <source>
        <dbReference type="ARBA" id="ARBA00022737"/>
    </source>
</evidence>
<evidence type="ECO:0000256" key="3">
    <source>
        <dbReference type="ARBA" id="ARBA00022729"/>
    </source>
</evidence>
<reference evidence="8 9" key="1">
    <citation type="journal article" date="2018" name="Sci. Data">
        <title>The draft genome sequence of cork oak.</title>
        <authorList>
            <person name="Ramos A.M."/>
            <person name="Usie A."/>
            <person name="Barbosa P."/>
            <person name="Barros P.M."/>
            <person name="Capote T."/>
            <person name="Chaves I."/>
            <person name="Simoes F."/>
            <person name="Abreu I."/>
            <person name="Carrasquinho I."/>
            <person name="Faro C."/>
            <person name="Guimaraes J.B."/>
            <person name="Mendonca D."/>
            <person name="Nobrega F."/>
            <person name="Rodrigues L."/>
            <person name="Saibo N.J.M."/>
            <person name="Varela M.C."/>
            <person name="Egas C."/>
            <person name="Matos J."/>
            <person name="Miguel C.M."/>
            <person name="Oliveira M.M."/>
            <person name="Ricardo C.P."/>
            <person name="Goncalves S."/>
        </authorList>
    </citation>
    <scope>NUCLEOTIDE SEQUENCE [LARGE SCALE GENOMIC DNA]</scope>
    <source>
        <strain evidence="9">cv. HL8</strain>
    </source>
</reference>
<evidence type="ECO:0000313" key="8">
    <source>
        <dbReference type="EMBL" id="KAK7814126.1"/>
    </source>
</evidence>
<dbReference type="FunFam" id="3.30.430.20:FF:000009">
    <property type="entry name" value="Cysteine-rich receptor-like protein kinase 28"/>
    <property type="match status" value="1"/>
</dbReference>
<evidence type="ECO:0000313" key="9">
    <source>
        <dbReference type="Proteomes" id="UP000237347"/>
    </source>
</evidence>
<evidence type="ECO:0000256" key="1">
    <source>
        <dbReference type="ARBA" id="ARBA00004613"/>
    </source>
</evidence>
<dbReference type="InterPro" id="IPR038408">
    <property type="entry name" value="GNK2_sf"/>
</dbReference>
<sequence>MRLPLRTSQHFELHTWPKLEKFRLFIEFLERITHPQNQPSISFNMLCSRYISVSFLLFSLSLHAVNCAGPLYHFCFSQENYTANSPYGTNLNGLLNLLSTKVASTGFGLGSTGEGQDQANGLALCRGDVSTTNCKTCVVDAGKELVDRCPYKKGAIIWYDNCLLKYSNIDFFGEIDNKNKFYMWNVKDVENPTSFNPKVKDLLSSLSNKAYANPKFYATGDLELDSSSKLYGLAQCTRDLSGLDCKKCLDTAISELPNCCDGKRGGRVVGGSCNPINCADPLNHLCFSQENYSANSPYGTNLNGFLNLLSIKGLGSAQLGKAKTKQMYSNINFFGKIDDKNKFYTSNAQDVDDPLGELLNNLSNKAYADPKFYATGDIELDSSSS</sequence>
<evidence type="ECO:0000259" key="7">
    <source>
        <dbReference type="PROSITE" id="PS51473"/>
    </source>
</evidence>
<protein>
    <submittedName>
        <fullName evidence="8">Cysteine-rich repeat secretory protein 38</fullName>
    </submittedName>
</protein>
<feature type="non-terminal residue" evidence="8">
    <location>
        <position position="385"/>
    </location>
</feature>
<dbReference type="InterPro" id="IPR050581">
    <property type="entry name" value="CRR_secretory_protein"/>
</dbReference>
<dbReference type="EMBL" id="PKMF04001134">
    <property type="protein sequence ID" value="KAK7814126.1"/>
    <property type="molecule type" value="Genomic_DNA"/>
</dbReference>
<keyword evidence="4" id="KW-0677">Repeat</keyword>
<dbReference type="Pfam" id="PF01657">
    <property type="entry name" value="Stress-antifung"/>
    <property type="match status" value="2"/>
</dbReference>
<evidence type="ECO:0000256" key="5">
    <source>
        <dbReference type="ARBA" id="ARBA00023180"/>
    </source>
</evidence>
<dbReference type="PANTHER" id="PTHR32411">
    <property type="entry name" value="CYSTEINE-RICH REPEAT SECRETORY PROTEIN 38-RELATED"/>
    <property type="match status" value="1"/>
</dbReference>
<name>A0AAW0IJ51_QUESU</name>
<dbReference type="Proteomes" id="UP000237347">
    <property type="component" value="Unassembled WGS sequence"/>
</dbReference>
<evidence type="ECO:0000256" key="2">
    <source>
        <dbReference type="ARBA" id="ARBA00022525"/>
    </source>
</evidence>
<feature type="domain" description="Gnk2-homologous" evidence="7">
    <location>
        <begin position="177"/>
        <end position="282"/>
    </location>
</feature>
<dbReference type="PROSITE" id="PS51473">
    <property type="entry name" value="GNK2"/>
    <property type="match status" value="2"/>
</dbReference>
<accession>A0AAW0IJ51</accession>
<keyword evidence="3" id="KW-0732">Signal</keyword>
<dbReference type="AlphaFoldDB" id="A0AAW0IJ51"/>
<feature type="domain" description="Gnk2-homologous" evidence="7">
    <location>
        <begin position="69"/>
        <end position="171"/>
    </location>
</feature>
<dbReference type="InterPro" id="IPR002902">
    <property type="entry name" value="GNK2"/>
</dbReference>
<proteinExistence type="inferred from homology"/>